<accession>A0A2R4VPI3</accession>
<dbReference type="KEGG" id="ahu:A6A40_14620"/>
<name>A0A2R4VPI3_9PROT</name>
<evidence type="ECO:0000256" key="1">
    <source>
        <dbReference type="SAM" id="MobiDB-lite"/>
    </source>
</evidence>
<dbReference type="Proteomes" id="UP000077405">
    <property type="component" value="Chromosome"/>
</dbReference>
<keyword evidence="3" id="KW-1185">Reference proteome</keyword>
<evidence type="ECO:0000313" key="2">
    <source>
        <dbReference type="EMBL" id="AWB06349.1"/>
    </source>
</evidence>
<sequence>MDEIVASLKDVDRYSTETDEIGNKRAYRSLAVVYEIIRLWDDLGDEKREQIIEQSGQAKAINRLKIADTPAIISYMAWPGNTDPRKRNRAYWINAMRAALQDGIDSDGFVAWIEEQGGIKKAADRGRVGSSRRHIDDESSGELGSLEPVKAARSIGKRLAKAKADDLEPLFDELAAVLGR</sequence>
<proteinExistence type="predicted"/>
<feature type="compositionally biased region" description="Basic and acidic residues" evidence="1">
    <location>
        <begin position="124"/>
        <end position="137"/>
    </location>
</feature>
<organism evidence="2 3">
    <name type="scientific">Azospirillum humicireducens</name>
    <dbReference type="NCBI Taxonomy" id="1226968"/>
    <lineage>
        <taxon>Bacteria</taxon>
        <taxon>Pseudomonadati</taxon>
        <taxon>Pseudomonadota</taxon>
        <taxon>Alphaproteobacteria</taxon>
        <taxon>Rhodospirillales</taxon>
        <taxon>Azospirillaceae</taxon>
        <taxon>Azospirillum</taxon>
    </lineage>
</organism>
<gene>
    <name evidence="2" type="ORF">A6A40_14620</name>
</gene>
<dbReference type="EMBL" id="CP015285">
    <property type="protein sequence ID" value="AWB06349.1"/>
    <property type="molecule type" value="Genomic_DNA"/>
</dbReference>
<evidence type="ECO:0000313" key="3">
    <source>
        <dbReference type="Proteomes" id="UP000077405"/>
    </source>
</evidence>
<feature type="region of interest" description="Disordered" evidence="1">
    <location>
        <begin position="124"/>
        <end position="143"/>
    </location>
</feature>
<dbReference type="AlphaFoldDB" id="A0A2R4VPI3"/>
<protein>
    <submittedName>
        <fullName evidence="2">Uncharacterized protein</fullName>
    </submittedName>
</protein>
<reference evidence="2 3" key="1">
    <citation type="journal article" date="2013" name="Int. J. Syst. Evol. Microbiol.">
        <title>Azospirillum humicireducens sp. nov., a nitrogen-fixing bacterium isolated from a microbial fuel cell.</title>
        <authorList>
            <person name="Zhou S."/>
            <person name="Han L."/>
            <person name="Wang Y."/>
            <person name="Yang G."/>
            <person name="Zhuang L."/>
            <person name="Hu P."/>
        </authorList>
    </citation>
    <scope>NUCLEOTIDE SEQUENCE [LARGE SCALE GENOMIC DNA]</scope>
    <source>
        <strain evidence="2 3">SgZ-5</strain>
    </source>
</reference>